<accession>A0A8S5PW63</accession>
<protein>
    <recommendedName>
        <fullName evidence="1">KilA-N DNA-binding domain-containing protein</fullName>
    </recommendedName>
</protein>
<organism evidence="2">
    <name type="scientific">Myoviridae sp. ctq9w2</name>
    <dbReference type="NCBI Taxonomy" id="2825177"/>
    <lineage>
        <taxon>Viruses</taxon>
        <taxon>Duplodnaviria</taxon>
        <taxon>Heunggongvirae</taxon>
        <taxon>Uroviricota</taxon>
        <taxon>Caudoviricetes</taxon>
    </lineage>
</organism>
<evidence type="ECO:0000259" key="1">
    <source>
        <dbReference type="Pfam" id="PF10543"/>
    </source>
</evidence>
<dbReference type="Pfam" id="PF10543">
    <property type="entry name" value="ORF6N"/>
    <property type="match status" value="1"/>
</dbReference>
<sequence length="255" mass="30179">MRDINSEQYAHCKKEENTMGEIQKIELKGIRVLTTKQIAEAYETTEEKIRWNFKYNRDKYIPGKHYIVIEGEELREMKRECEFHTLFKQAKSVCFWTEKGALMHAKSLNTEKAWQAYEYLVDAYFKDKHENTPKALPEKTTPAIETKKNTIPEMRNPIWIFNVLYQFAKCNKMNVRSLDMKSRCFSILNQNQIGIRTQMKLETVNYELAYELSHAMIHYDAGNIIDSPLRKEYDQQAERAADMLIKLLDNVEQSI</sequence>
<feature type="domain" description="KilA-N DNA-binding" evidence="1">
    <location>
        <begin position="25"/>
        <end position="107"/>
    </location>
</feature>
<dbReference type="InterPro" id="IPR018873">
    <property type="entry name" value="KilA-N_DNA-bd_domain"/>
</dbReference>
<name>A0A8S5PW63_9CAUD</name>
<dbReference type="EMBL" id="BK015530">
    <property type="protein sequence ID" value="DAE11279.1"/>
    <property type="molecule type" value="Genomic_DNA"/>
</dbReference>
<proteinExistence type="predicted"/>
<evidence type="ECO:0000313" key="2">
    <source>
        <dbReference type="EMBL" id="DAE11279.1"/>
    </source>
</evidence>
<reference evidence="2" key="1">
    <citation type="journal article" date="2021" name="Proc. Natl. Acad. Sci. U.S.A.">
        <title>A Catalog of Tens of Thousands of Viruses from Human Metagenomes Reveals Hidden Associations with Chronic Diseases.</title>
        <authorList>
            <person name="Tisza M.J."/>
            <person name="Buck C.B."/>
        </authorList>
    </citation>
    <scope>NUCLEOTIDE SEQUENCE</scope>
    <source>
        <strain evidence="2">Ctq9w2</strain>
    </source>
</reference>